<evidence type="ECO:0000256" key="1">
    <source>
        <dbReference type="ARBA" id="ARBA00022527"/>
    </source>
</evidence>
<dbReference type="InterPro" id="IPR050205">
    <property type="entry name" value="CDPK_Ser/Thr_kinases"/>
</dbReference>
<evidence type="ECO:0000256" key="2">
    <source>
        <dbReference type="ARBA" id="ARBA00022679"/>
    </source>
</evidence>
<dbReference type="OMA" id="IMEWLLI"/>
<feature type="domain" description="Protein kinase" evidence="6">
    <location>
        <begin position="1"/>
        <end position="152"/>
    </location>
</feature>
<keyword evidence="5" id="KW-0067">ATP-binding</keyword>
<evidence type="ECO:0000313" key="8">
    <source>
        <dbReference type="Proteomes" id="UP000006038"/>
    </source>
</evidence>
<dbReference type="HOGENOM" id="CLU_1573047_0_0_1"/>
<dbReference type="EnsemblPlants" id="OB12G18200.1">
    <property type="protein sequence ID" value="OB12G18200.1"/>
    <property type="gene ID" value="OB12G18200"/>
</dbReference>
<name>J3NCW2_ORYBR</name>
<dbReference type="eggNOG" id="KOG0032">
    <property type="taxonomic scope" value="Eukaryota"/>
</dbReference>
<accession>J3NCW2</accession>
<protein>
    <recommendedName>
        <fullName evidence="6">Protein kinase domain-containing protein</fullName>
    </recommendedName>
</protein>
<organism evidence="7">
    <name type="scientific">Oryza brachyantha</name>
    <name type="common">malo sina</name>
    <dbReference type="NCBI Taxonomy" id="4533"/>
    <lineage>
        <taxon>Eukaryota</taxon>
        <taxon>Viridiplantae</taxon>
        <taxon>Streptophyta</taxon>
        <taxon>Embryophyta</taxon>
        <taxon>Tracheophyta</taxon>
        <taxon>Spermatophyta</taxon>
        <taxon>Magnoliopsida</taxon>
        <taxon>Liliopsida</taxon>
        <taxon>Poales</taxon>
        <taxon>Poaceae</taxon>
        <taxon>BOP clade</taxon>
        <taxon>Oryzoideae</taxon>
        <taxon>Oryzeae</taxon>
        <taxon>Oryzinae</taxon>
        <taxon>Oryza</taxon>
    </lineage>
</organism>
<keyword evidence="8" id="KW-1185">Reference proteome</keyword>
<dbReference type="GO" id="GO:0004674">
    <property type="term" value="F:protein serine/threonine kinase activity"/>
    <property type="evidence" value="ECO:0007669"/>
    <property type="project" value="UniProtKB-KW"/>
</dbReference>
<keyword evidence="1" id="KW-0723">Serine/threonine-protein kinase</keyword>
<keyword evidence="2" id="KW-0808">Transferase</keyword>
<reference evidence="7" key="1">
    <citation type="journal article" date="2013" name="Nat. Commun.">
        <title>Whole-genome sequencing of Oryza brachyantha reveals mechanisms underlying Oryza genome evolution.</title>
        <authorList>
            <person name="Chen J."/>
            <person name="Huang Q."/>
            <person name="Gao D."/>
            <person name="Wang J."/>
            <person name="Lang Y."/>
            <person name="Liu T."/>
            <person name="Li B."/>
            <person name="Bai Z."/>
            <person name="Luis Goicoechea J."/>
            <person name="Liang C."/>
            <person name="Chen C."/>
            <person name="Zhang W."/>
            <person name="Sun S."/>
            <person name="Liao Y."/>
            <person name="Zhang X."/>
            <person name="Yang L."/>
            <person name="Song C."/>
            <person name="Wang M."/>
            <person name="Shi J."/>
            <person name="Liu G."/>
            <person name="Liu J."/>
            <person name="Zhou H."/>
            <person name="Zhou W."/>
            <person name="Yu Q."/>
            <person name="An N."/>
            <person name="Chen Y."/>
            <person name="Cai Q."/>
            <person name="Wang B."/>
            <person name="Liu B."/>
            <person name="Min J."/>
            <person name="Huang Y."/>
            <person name="Wu H."/>
            <person name="Li Z."/>
            <person name="Zhang Y."/>
            <person name="Yin Y."/>
            <person name="Song W."/>
            <person name="Jiang J."/>
            <person name="Jackson S.A."/>
            <person name="Wing R.A."/>
            <person name="Wang J."/>
            <person name="Chen M."/>
        </authorList>
    </citation>
    <scope>NUCLEOTIDE SEQUENCE [LARGE SCALE GENOMIC DNA]</scope>
    <source>
        <strain evidence="7">cv. IRGC 101232</strain>
    </source>
</reference>
<dbReference type="PANTHER" id="PTHR24349">
    <property type="entry name" value="SERINE/THREONINE-PROTEIN KINASE"/>
    <property type="match status" value="1"/>
</dbReference>
<dbReference type="GO" id="GO:0005524">
    <property type="term" value="F:ATP binding"/>
    <property type="evidence" value="ECO:0007669"/>
    <property type="project" value="UniProtKB-KW"/>
</dbReference>
<dbReference type="InterPro" id="IPR011009">
    <property type="entry name" value="Kinase-like_dom_sf"/>
</dbReference>
<evidence type="ECO:0000256" key="4">
    <source>
        <dbReference type="ARBA" id="ARBA00022777"/>
    </source>
</evidence>
<dbReference type="PROSITE" id="PS50011">
    <property type="entry name" value="PROTEIN_KINASE_DOM"/>
    <property type="match status" value="1"/>
</dbReference>
<dbReference type="Proteomes" id="UP000006038">
    <property type="component" value="Chromosome 12"/>
</dbReference>
<dbReference type="InterPro" id="IPR000719">
    <property type="entry name" value="Prot_kinase_dom"/>
</dbReference>
<reference evidence="7" key="2">
    <citation type="submission" date="2013-04" db="UniProtKB">
        <authorList>
            <consortium name="EnsemblPlants"/>
        </authorList>
    </citation>
    <scope>IDENTIFICATION</scope>
</reference>
<dbReference type="Gramene" id="OB12G18200.1">
    <property type="protein sequence ID" value="OB12G18200.1"/>
    <property type="gene ID" value="OB12G18200"/>
</dbReference>
<dbReference type="SMART" id="SM00220">
    <property type="entry name" value="S_TKc"/>
    <property type="match status" value="1"/>
</dbReference>
<dbReference type="STRING" id="4533.J3NCW2"/>
<evidence type="ECO:0000256" key="3">
    <source>
        <dbReference type="ARBA" id="ARBA00022741"/>
    </source>
</evidence>
<evidence type="ECO:0000313" key="7">
    <source>
        <dbReference type="EnsemblPlants" id="OB12G18200.1"/>
    </source>
</evidence>
<keyword evidence="4" id="KW-0418">Kinase</keyword>
<evidence type="ECO:0000259" key="6">
    <source>
        <dbReference type="PROSITE" id="PS50011"/>
    </source>
</evidence>
<proteinExistence type="predicted"/>
<dbReference type="SUPFAM" id="SSF56112">
    <property type="entry name" value="Protein kinase-like (PK-like)"/>
    <property type="match status" value="1"/>
</dbReference>
<evidence type="ECO:0000256" key="5">
    <source>
        <dbReference type="ARBA" id="ARBA00022840"/>
    </source>
</evidence>
<keyword evidence="3" id="KW-0547">Nucleotide-binding</keyword>
<dbReference type="Gene3D" id="1.10.510.10">
    <property type="entry name" value="Transferase(Phosphotransferase) domain 1"/>
    <property type="match status" value="1"/>
</dbReference>
<dbReference type="Pfam" id="PF00069">
    <property type="entry name" value="Pkinase"/>
    <property type="match status" value="1"/>
</dbReference>
<dbReference type="AlphaFoldDB" id="J3NCW2"/>
<sequence length="170" mass="19376">MPLSPSRREFCHLHPENFLLLVADDELSFKAIEFGLSVFFRPGQVFTEIVGSSYYIAPEVFQKRYGPEADVWTTGVILYVLLSGVPPFWPDTQSGICEEVLEGQINFKSNPWPRISDSAKDLLKKMLCPSPSERLKAHEVLKLPGYVIMEWLLIELWIQASFLVSNNSLQ</sequence>